<sequence length="276" mass="31171">MRILYYFVVISMMFHFNLSVLNAKEPLMPYTAYNGTAFMYITNSNKSLTSNKKSLHFFTHPSKKGSFVAFVPIGYYEKDTRFIKSGKENIAQINIIQKTYKKEQITVAKDKVSYSQEVAKRIEKEREDMIKVYRTITKGRLWDKPFIKPLDSVITSPYGSARVFNNTIKSYHGGTDFRAAIGTDIKASNDGRVALVQDRYLSGKTIAIDHGEGLVSVYFHLSDFNVKQGDTIKRGDIIAKSGDTGRVSGAHLHFGIVINGTNVDAMDFIEQVNTLF</sequence>
<dbReference type="PANTHER" id="PTHR21666">
    <property type="entry name" value="PEPTIDASE-RELATED"/>
    <property type="match status" value="1"/>
</dbReference>
<dbReference type="STRING" id="76936.BN2458_PEG0962"/>
<dbReference type="InterPro" id="IPR016047">
    <property type="entry name" value="M23ase_b-sheet_dom"/>
</dbReference>
<accession>A0A099UF64</accession>
<evidence type="ECO:0000313" key="5">
    <source>
        <dbReference type="Proteomes" id="UP000029925"/>
    </source>
</evidence>
<dbReference type="AlphaFoldDB" id="A0A099UF64"/>
<dbReference type="InterPro" id="IPR011055">
    <property type="entry name" value="Dup_hybrid_motif"/>
</dbReference>
<reference evidence="3" key="3">
    <citation type="submission" date="2015-11" db="EMBL/GenBank/DDBJ databases">
        <authorList>
            <person name="Zhang Y."/>
            <person name="Guo Z."/>
        </authorList>
    </citation>
    <scope>NUCLEOTIDE SEQUENCE</scope>
    <source>
        <strain evidence="3">1</strain>
    </source>
</reference>
<dbReference type="RefSeq" id="WP_034327215.1">
    <property type="nucleotide sequence ID" value="NZ_CAJTQN010000004.1"/>
</dbReference>
<dbReference type="Gene3D" id="2.70.70.10">
    <property type="entry name" value="Glucose Permease (Domain IIA)"/>
    <property type="match status" value="1"/>
</dbReference>
<dbReference type="EMBL" id="JRPF02000013">
    <property type="protein sequence ID" value="TLD77932.1"/>
    <property type="molecule type" value="Genomic_DNA"/>
</dbReference>
<evidence type="ECO:0000259" key="2">
    <source>
        <dbReference type="Pfam" id="PF01551"/>
    </source>
</evidence>
<dbReference type="PANTHER" id="PTHR21666:SF289">
    <property type="entry name" value="L-ALA--D-GLU ENDOPEPTIDASE"/>
    <property type="match status" value="1"/>
</dbReference>
<evidence type="ECO:0000313" key="3">
    <source>
        <dbReference type="EMBL" id="CUU39847.1"/>
    </source>
</evidence>
<dbReference type="Pfam" id="PF01551">
    <property type="entry name" value="Peptidase_M23"/>
    <property type="match status" value="1"/>
</dbReference>
<dbReference type="InterPro" id="IPR050570">
    <property type="entry name" value="Cell_wall_metabolism_enzyme"/>
</dbReference>
<dbReference type="OrthoDB" id="9815245at2"/>
<gene>
    <name evidence="3" type="ORF">BN2458_PEG0962</name>
    <name evidence="4" type="ORF">LS75_008615</name>
</gene>
<reference evidence="4 5" key="1">
    <citation type="journal article" date="2014" name="Genome Announc.">
        <title>Draft genome sequences of eight enterohepatic helicobacter species isolated from both laboratory and wild rodents.</title>
        <authorList>
            <person name="Sheh A."/>
            <person name="Shen Z."/>
            <person name="Fox J.G."/>
        </authorList>
    </citation>
    <scope>NUCLEOTIDE SEQUENCE [LARGE SCALE GENOMIC DNA]</scope>
    <source>
        <strain evidence="4 5">MIT 98-6810</strain>
    </source>
</reference>
<dbReference type="Proteomes" id="UP000064525">
    <property type="component" value="Chromosome I"/>
</dbReference>
<dbReference type="EMBL" id="LN907858">
    <property type="protein sequence ID" value="CUU39847.1"/>
    <property type="molecule type" value="Genomic_DNA"/>
</dbReference>
<name>A0A099UF64_9HELI</name>
<dbReference type="PATRIC" id="fig|76936.10.peg.942"/>
<evidence type="ECO:0000256" key="1">
    <source>
        <dbReference type="ARBA" id="ARBA00022729"/>
    </source>
</evidence>
<reference evidence="6" key="2">
    <citation type="submission" date="2015-11" db="EMBL/GenBank/DDBJ databases">
        <authorList>
            <person name="Anvar S.Y."/>
        </authorList>
    </citation>
    <scope>NUCLEOTIDE SEQUENCE [LARGE SCALE GENOMIC DNA]</scope>
</reference>
<dbReference type="Proteomes" id="UP000029925">
    <property type="component" value="Unassembled WGS sequence"/>
</dbReference>
<dbReference type="CDD" id="cd12797">
    <property type="entry name" value="M23_peptidase"/>
    <property type="match status" value="1"/>
</dbReference>
<keyword evidence="1" id="KW-0732">Signal</keyword>
<protein>
    <submittedName>
        <fullName evidence="4">M23 family metallopeptidase</fullName>
    </submittedName>
    <submittedName>
        <fullName evidence="3">Membrane protein related to metalloendopeptidases</fullName>
    </submittedName>
</protein>
<proteinExistence type="predicted"/>
<evidence type="ECO:0000313" key="6">
    <source>
        <dbReference type="Proteomes" id="UP000064525"/>
    </source>
</evidence>
<dbReference type="SUPFAM" id="SSF51261">
    <property type="entry name" value="Duplicated hybrid motif"/>
    <property type="match status" value="1"/>
</dbReference>
<dbReference type="KEGG" id="hty:BN2458_PEG0962"/>
<keyword evidence="5" id="KW-1185">Reference proteome</keyword>
<dbReference type="GeneID" id="78151194"/>
<organism evidence="3 6">
    <name type="scientific">Helicobacter typhlonius</name>
    <dbReference type="NCBI Taxonomy" id="76936"/>
    <lineage>
        <taxon>Bacteria</taxon>
        <taxon>Pseudomonadati</taxon>
        <taxon>Campylobacterota</taxon>
        <taxon>Epsilonproteobacteria</taxon>
        <taxon>Campylobacterales</taxon>
        <taxon>Helicobacteraceae</taxon>
        <taxon>Helicobacter</taxon>
    </lineage>
</organism>
<dbReference type="GO" id="GO:0004222">
    <property type="term" value="F:metalloendopeptidase activity"/>
    <property type="evidence" value="ECO:0007669"/>
    <property type="project" value="TreeGrafter"/>
</dbReference>
<evidence type="ECO:0000313" key="4">
    <source>
        <dbReference type="EMBL" id="TLD77932.1"/>
    </source>
</evidence>
<feature type="domain" description="M23ase beta-sheet core" evidence="2">
    <location>
        <begin position="171"/>
        <end position="264"/>
    </location>
</feature>